<dbReference type="EMBL" id="SJLL01000020">
    <property type="protein sequence ID" value="TYK98540.1"/>
    <property type="molecule type" value="Genomic_DNA"/>
</dbReference>
<dbReference type="Pfam" id="PF13340">
    <property type="entry name" value="DUF4096"/>
    <property type="match status" value="1"/>
</dbReference>
<sequence>MIRKAYDTDLTDQEWAKLEPYFSQHRTYKWSKRELVNATLYITKTGCKWRMLPHDFPPSPTVWSFFRRARESGLWDTILTELVKKSD</sequence>
<dbReference type="InterPro" id="IPR025161">
    <property type="entry name" value="IS402-like_dom"/>
</dbReference>
<organism evidence="2 3">
    <name type="scientific">Streptococcus pyogenes</name>
    <dbReference type="NCBI Taxonomy" id="1314"/>
    <lineage>
        <taxon>Bacteria</taxon>
        <taxon>Bacillati</taxon>
        <taxon>Bacillota</taxon>
        <taxon>Bacilli</taxon>
        <taxon>Lactobacillales</taxon>
        <taxon>Streptococcaceae</taxon>
        <taxon>Streptococcus</taxon>
    </lineage>
</organism>
<reference evidence="2 3" key="1">
    <citation type="submission" date="2019-02" db="EMBL/GenBank/DDBJ databases">
        <title>Novel genomic isolates of S. pyogenes and S. dysgalactiae subsp. equisimilis associated to necrotising fasciitis (NSTI).</title>
        <authorList>
            <person name="Barrantes I."/>
        </authorList>
    </citation>
    <scope>NUCLEOTIDE SEQUENCE [LARGE SCALE GENOMIC DNA]</scope>
    <source>
        <strain evidence="2 3">SPY2028</strain>
    </source>
</reference>
<feature type="domain" description="Insertion element IS402-like" evidence="1">
    <location>
        <begin position="10"/>
        <end position="78"/>
    </location>
</feature>
<dbReference type="Proteomes" id="UP000324058">
    <property type="component" value="Unassembled WGS sequence"/>
</dbReference>
<evidence type="ECO:0000313" key="2">
    <source>
        <dbReference type="EMBL" id="TYK98540.1"/>
    </source>
</evidence>
<accession>A0A5S4TJ11</accession>
<dbReference type="RefSeq" id="WP_148842477.1">
    <property type="nucleotide sequence ID" value="NZ_SJLL01000020.1"/>
</dbReference>
<proteinExistence type="predicted"/>
<evidence type="ECO:0000313" key="3">
    <source>
        <dbReference type="Proteomes" id="UP000324058"/>
    </source>
</evidence>
<protein>
    <submittedName>
        <fullName evidence="2">Transposase</fullName>
    </submittedName>
</protein>
<dbReference type="PANTHER" id="PTHR30007">
    <property type="entry name" value="PHP DOMAIN PROTEIN"/>
    <property type="match status" value="1"/>
</dbReference>
<evidence type="ECO:0000259" key="1">
    <source>
        <dbReference type="Pfam" id="PF13340"/>
    </source>
</evidence>
<dbReference type="AlphaFoldDB" id="A0A5S4TJ11"/>
<dbReference type="OrthoDB" id="192297at2"/>
<comment type="caution">
    <text evidence="2">The sequence shown here is derived from an EMBL/GenBank/DDBJ whole genome shotgun (WGS) entry which is preliminary data.</text>
</comment>
<gene>
    <name evidence="2" type="ORF">E0F66_09775</name>
</gene>
<name>A0A5S4TJ11_STRPY</name>
<dbReference type="PANTHER" id="PTHR30007:SF0">
    <property type="entry name" value="TRANSPOSASE"/>
    <property type="match status" value="1"/>
</dbReference>